<dbReference type="AlphaFoldDB" id="A0A8S3QTT9"/>
<evidence type="ECO:0000313" key="3">
    <source>
        <dbReference type="EMBL" id="CAG2198928.1"/>
    </source>
</evidence>
<reference evidence="3" key="1">
    <citation type="submission" date="2021-03" db="EMBL/GenBank/DDBJ databases">
        <authorList>
            <person name="Bekaert M."/>
        </authorList>
    </citation>
    <scope>NUCLEOTIDE SEQUENCE</scope>
</reference>
<dbReference type="InterPro" id="IPR049050">
    <property type="entry name" value="nSTAND3"/>
</dbReference>
<dbReference type="OrthoDB" id="6122878at2759"/>
<evidence type="ECO:0000259" key="2">
    <source>
        <dbReference type="Pfam" id="PF20720"/>
    </source>
</evidence>
<name>A0A8S3QTT9_MYTED</name>
<dbReference type="EMBL" id="CAJPWZ010000704">
    <property type="protein sequence ID" value="CAG2198928.1"/>
    <property type="molecule type" value="Genomic_DNA"/>
</dbReference>
<proteinExistence type="predicted"/>
<protein>
    <recommendedName>
        <fullName evidence="5">DZIP3-like HEPN domain-containing protein</fullName>
    </recommendedName>
</protein>
<feature type="domain" description="DZIP3-like HEPN" evidence="1">
    <location>
        <begin position="2"/>
        <end position="64"/>
    </location>
</feature>
<gene>
    <name evidence="3" type="ORF">MEDL_13684</name>
</gene>
<feature type="domain" description="Novel STAND NTPase 3" evidence="2">
    <location>
        <begin position="69"/>
        <end position="216"/>
    </location>
</feature>
<dbReference type="Pfam" id="PF20720">
    <property type="entry name" value="nSTAND3"/>
    <property type="match status" value="1"/>
</dbReference>
<evidence type="ECO:0000313" key="4">
    <source>
        <dbReference type="Proteomes" id="UP000683360"/>
    </source>
</evidence>
<comment type="caution">
    <text evidence="3">The sequence shown here is derived from an EMBL/GenBank/DDBJ whole genome shotgun (WGS) entry which is preliminary data.</text>
</comment>
<organism evidence="3 4">
    <name type="scientific">Mytilus edulis</name>
    <name type="common">Blue mussel</name>
    <dbReference type="NCBI Taxonomy" id="6550"/>
    <lineage>
        <taxon>Eukaryota</taxon>
        <taxon>Metazoa</taxon>
        <taxon>Spiralia</taxon>
        <taxon>Lophotrochozoa</taxon>
        <taxon>Mollusca</taxon>
        <taxon>Bivalvia</taxon>
        <taxon>Autobranchia</taxon>
        <taxon>Pteriomorphia</taxon>
        <taxon>Mytilida</taxon>
        <taxon>Mytiloidea</taxon>
        <taxon>Mytilidae</taxon>
        <taxon>Mytilinae</taxon>
        <taxon>Mytilus</taxon>
    </lineage>
</organism>
<dbReference type="Proteomes" id="UP000683360">
    <property type="component" value="Unassembled WGS sequence"/>
</dbReference>
<evidence type="ECO:0008006" key="5">
    <source>
        <dbReference type="Google" id="ProtNLM"/>
    </source>
</evidence>
<evidence type="ECO:0000259" key="1">
    <source>
        <dbReference type="Pfam" id="PF18738"/>
    </source>
</evidence>
<dbReference type="Pfam" id="PF18738">
    <property type="entry name" value="HEPN_DZIP3"/>
    <property type="match status" value="1"/>
</dbReference>
<dbReference type="InterPro" id="IPR041249">
    <property type="entry name" value="HEPN_DZIP3"/>
</dbReference>
<accession>A0A8S3QTT9</accession>
<sequence length="367" mass="41952">MICLLRNLGGLLTPSNGWDQLPHPNDTLPGAALATLKCYRNQLAHTTATSMDNNEFISKWTSIDMGSQLVYDKAKELNCILVTSNSGLGKTATIRHVALKFKHNGFEIVPVESLWDIIKYKTKRKQVFLVDDVLGKYNLSPTLLEECERNNEQITSCLDTGSGSKKILCTLRLQIALNKRFKNASTILNKVVINLEHESTALAKEEKQNILMKHLNRNNLETEIESEEIEIMCETTFAFPLLCKLVSNDEERFKKRISFFKQPISLLKGELDKMSYDNKKLYCNLVLCVLFDGSLSRSMFDVDSNECDDKIYKLMQTIGLQRNMPKKELEDSALSALGSYLTKDGYNFRFIHTMLLKRLLNYHYACY</sequence>
<keyword evidence="4" id="KW-1185">Reference proteome</keyword>